<evidence type="ECO:0000256" key="8">
    <source>
        <dbReference type="ARBA" id="ARBA00022697"/>
    </source>
</evidence>
<evidence type="ECO:0000256" key="3">
    <source>
        <dbReference type="ARBA" id="ARBA00005097"/>
    </source>
</evidence>
<evidence type="ECO:0000256" key="11">
    <source>
        <dbReference type="ARBA" id="ARBA00023002"/>
    </source>
</evidence>
<keyword evidence="11 15" id="KW-0560">Oxidoreductase</keyword>
<evidence type="ECO:0000256" key="1">
    <source>
        <dbReference type="ARBA" id="ARBA00005021"/>
    </source>
</evidence>
<feature type="active site" description="Proton acceptor" evidence="15 16">
    <location>
        <position position="248"/>
    </location>
</feature>
<feature type="binding site" evidence="15">
    <location>
        <position position="241"/>
    </location>
    <ligand>
        <name>substrate</name>
    </ligand>
</feature>
<feature type="binding site" evidence="15">
    <location>
        <begin position="40"/>
        <end position="41"/>
    </location>
    <ligand>
        <name>NADP(+)</name>
        <dbReference type="ChEBI" id="CHEBI:58349"/>
    </ligand>
</feature>
<dbReference type="AlphaFoldDB" id="A0A921L6X6"/>
<gene>
    <name evidence="15" type="primary">asd</name>
    <name evidence="18" type="ORF">K8V65_01425</name>
</gene>
<comment type="caution">
    <text evidence="18">The sequence shown here is derived from an EMBL/GenBank/DDBJ whole genome shotgun (WGS) entry which is preliminary data.</text>
</comment>
<dbReference type="InterPro" id="IPR012080">
    <property type="entry name" value="Asp_semialdehyde_DH"/>
</dbReference>
<dbReference type="SMART" id="SM00859">
    <property type="entry name" value="Semialdhyde_dh"/>
    <property type="match status" value="1"/>
</dbReference>
<evidence type="ECO:0000256" key="9">
    <source>
        <dbReference type="ARBA" id="ARBA00022857"/>
    </source>
</evidence>
<proteinExistence type="inferred from homology"/>
<reference evidence="18" key="1">
    <citation type="journal article" date="2021" name="PeerJ">
        <title>Extensive microbial diversity within the chicken gut microbiome revealed by metagenomics and culture.</title>
        <authorList>
            <person name="Gilroy R."/>
            <person name="Ravi A."/>
            <person name="Getino M."/>
            <person name="Pursley I."/>
            <person name="Horton D.L."/>
            <person name="Alikhan N.F."/>
            <person name="Baker D."/>
            <person name="Gharbi K."/>
            <person name="Hall N."/>
            <person name="Watson M."/>
            <person name="Adriaenssens E.M."/>
            <person name="Foster-Nyarko E."/>
            <person name="Jarju S."/>
            <person name="Secka A."/>
            <person name="Antonio M."/>
            <person name="Oren A."/>
            <person name="Chaudhuri R.R."/>
            <person name="La Ragione R."/>
            <person name="Hildebrand F."/>
            <person name="Pallen M.J."/>
        </authorList>
    </citation>
    <scope>NUCLEOTIDE SEQUENCE</scope>
    <source>
        <strain evidence="18">7318</strain>
    </source>
</reference>
<dbReference type="HAMAP" id="MF_02121">
    <property type="entry name" value="ASADH"/>
    <property type="match status" value="1"/>
</dbReference>
<feature type="binding site" evidence="15">
    <location>
        <position position="155"/>
    </location>
    <ligand>
        <name>substrate</name>
    </ligand>
</feature>
<dbReference type="NCBIfam" id="TIGR01296">
    <property type="entry name" value="asd_B"/>
    <property type="match status" value="1"/>
</dbReference>
<keyword evidence="13 15" id="KW-0486">Methionine biosynthesis</keyword>
<evidence type="ECO:0000313" key="19">
    <source>
        <dbReference type="Proteomes" id="UP000780768"/>
    </source>
</evidence>
<evidence type="ECO:0000313" key="18">
    <source>
        <dbReference type="EMBL" id="HJF84314.1"/>
    </source>
</evidence>
<dbReference type="GO" id="GO:0004073">
    <property type="term" value="F:aspartate-semialdehyde dehydrogenase activity"/>
    <property type="evidence" value="ECO:0007669"/>
    <property type="project" value="UniProtKB-UniRule"/>
</dbReference>
<comment type="pathway">
    <text evidence="2 15">Amino-acid biosynthesis; L-lysine biosynthesis via DAP pathway; (S)-tetrahydrodipicolinate from L-aspartate: step 2/4.</text>
</comment>
<keyword evidence="10 15" id="KW-0220">Diaminopimelate biosynthesis</keyword>
<comment type="catalytic activity">
    <reaction evidence="14 15">
        <text>L-aspartate 4-semialdehyde + phosphate + NADP(+) = 4-phospho-L-aspartate + NADPH + H(+)</text>
        <dbReference type="Rhea" id="RHEA:24284"/>
        <dbReference type="ChEBI" id="CHEBI:15378"/>
        <dbReference type="ChEBI" id="CHEBI:43474"/>
        <dbReference type="ChEBI" id="CHEBI:57535"/>
        <dbReference type="ChEBI" id="CHEBI:57783"/>
        <dbReference type="ChEBI" id="CHEBI:58349"/>
        <dbReference type="ChEBI" id="CHEBI:537519"/>
        <dbReference type="EC" id="1.2.1.11"/>
    </reaction>
</comment>
<evidence type="ECO:0000256" key="5">
    <source>
        <dbReference type="ARBA" id="ARBA00011738"/>
    </source>
</evidence>
<comment type="similarity">
    <text evidence="4 15">Belongs to the aspartate-semialdehyde dehydrogenase family.</text>
</comment>
<dbReference type="GO" id="GO:0009089">
    <property type="term" value="P:lysine biosynthetic process via diaminopimelate"/>
    <property type="evidence" value="ECO:0007669"/>
    <property type="project" value="UniProtKB-UniRule"/>
</dbReference>
<evidence type="ECO:0000256" key="7">
    <source>
        <dbReference type="ARBA" id="ARBA00022605"/>
    </source>
</evidence>
<dbReference type="GO" id="GO:0009097">
    <property type="term" value="P:isoleucine biosynthetic process"/>
    <property type="evidence" value="ECO:0007669"/>
    <property type="project" value="UniProtKB-UniRule"/>
</dbReference>
<keyword evidence="7 15" id="KW-0028">Amino-acid biosynthesis</keyword>
<organism evidence="18 19">
    <name type="scientific">Megamonas hypermegale</name>
    <dbReference type="NCBI Taxonomy" id="158847"/>
    <lineage>
        <taxon>Bacteria</taxon>
        <taxon>Bacillati</taxon>
        <taxon>Bacillota</taxon>
        <taxon>Negativicutes</taxon>
        <taxon>Selenomonadales</taxon>
        <taxon>Selenomonadaceae</taxon>
        <taxon>Megamonas</taxon>
    </lineage>
</organism>
<evidence type="ECO:0000256" key="2">
    <source>
        <dbReference type="ARBA" id="ARBA00005076"/>
    </source>
</evidence>
<dbReference type="Gene3D" id="3.30.360.10">
    <property type="entry name" value="Dihydrodipicolinate Reductase, domain 2"/>
    <property type="match status" value="1"/>
</dbReference>
<dbReference type="Pfam" id="PF02774">
    <property type="entry name" value="Semialdhyde_dhC"/>
    <property type="match status" value="1"/>
</dbReference>
<evidence type="ECO:0000256" key="12">
    <source>
        <dbReference type="ARBA" id="ARBA00023154"/>
    </source>
</evidence>
<evidence type="ECO:0000256" key="6">
    <source>
        <dbReference type="ARBA" id="ARBA00013120"/>
    </source>
</evidence>
<accession>A0A921L6X6</accession>
<keyword evidence="9 15" id="KW-0521">NADP</keyword>
<dbReference type="GO" id="GO:0050661">
    <property type="term" value="F:NADP binding"/>
    <property type="evidence" value="ECO:0007669"/>
    <property type="project" value="UniProtKB-UniRule"/>
</dbReference>
<dbReference type="GO" id="GO:0019877">
    <property type="term" value="P:diaminopimelate biosynthetic process"/>
    <property type="evidence" value="ECO:0007669"/>
    <property type="project" value="UniProtKB-UniRule"/>
</dbReference>
<dbReference type="Pfam" id="PF01118">
    <property type="entry name" value="Semialdhyde_dh"/>
    <property type="match status" value="1"/>
</dbReference>
<dbReference type="InterPro" id="IPR012280">
    <property type="entry name" value="Semialdhyde_DH_dimer_dom"/>
</dbReference>
<feature type="binding site" evidence="15">
    <location>
        <position position="321"/>
    </location>
    <ligand>
        <name>NADP(+)</name>
        <dbReference type="ChEBI" id="CHEBI:58349"/>
    </ligand>
</feature>
<dbReference type="SUPFAM" id="SSF55347">
    <property type="entry name" value="Glyceraldehyde-3-phosphate dehydrogenase-like, C-terminal domain"/>
    <property type="match status" value="1"/>
</dbReference>
<dbReference type="PIRSF" id="PIRSF000148">
    <property type="entry name" value="ASA_dh"/>
    <property type="match status" value="1"/>
</dbReference>
<evidence type="ECO:0000256" key="4">
    <source>
        <dbReference type="ARBA" id="ARBA00010584"/>
    </source>
</evidence>
<dbReference type="Proteomes" id="UP000780768">
    <property type="component" value="Unassembled WGS sequence"/>
</dbReference>
<feature type="domain" description="Semialdehyde dehydrogenase NAD-binding" evidence="17">
    <location>
        <begin position="5"/>
        <end position="119"/>
    </location>
</feature>
<dbReference type="RefSeq" id="WP_289548339.1">
    <property type="nucleotide sequence ID" value="NZ_JAUDCE010000021.1"/>
</dbReference>
<comment type="pathway">
    <text evidence="3 15">Amino-acid biosynthesis; L-threonine biosynthesis; L-threonine from L-aspartate: step 2/5.</text>
</comment>
<feature type="binding site" evidence="15">
    <location>
        <begin position="12"/>
        <end position="15"/>
    </location>
    <ligand>
        <name>NADP(+)</name>
        <dbReference type="ChEBI" id="CHEBI:58349"/>
    </ligand>
</feature>
<dbReference type="InterPro" id="IPR005986">
    <property type="entry name" value="Asp_semialdehyde_DH_beta"/>
</dbReference>
<feature type="binding site" evidence="15">
    <location>
        <position position="99"/>
    </location>
    <ligand>
        <name>phosphate</name>
        <dbReference type="ChEBI" id="CHEBI:43474"/>
    </ligand>
</feature>
<evidence type="ECO:0000256" key="10">
    <source>
        <dbReference type="ARBA" id="ARBA00022915"/>
    </source>
</evidence>
<comment type="function">
    <text evidence="15">Catalyzes the NADPH-dependent formation of L-aspartate-semialdehyde (L-ASA) by the reductive dephosphorylation of L-aspartyl-4-phosphate.</text>
</comment>
<feature type="binding site" evidence="15">
    <location>
        <begin position="158"/>
        <end position="159"/>
    </location>
    <ligand>
        <name>NADP(+)</name>
        <dbReference type="ChEBI" id="CHEBI:58349"/>
    </ligand>
</feature>
<comment type="caution">
    <text evidence="15">Lacks conserved residue(s) required for the propagation of feature annotation.</text>
</comment>
<dbReference type="EC" id="1.2.1.11" evidence="6 15"/>
<comment type="pathway">
    <text evidence="1 15">Amino-acid biosynthesis; L-methionine biosynthesis via de novo pathway; L-homoserine from L-aspartate: step 2/3.</text>
</comment>
<comment type="subunit">
    <text evidence="5 15">Homodimer.</text>
</comment>
<dbReference type="GO" id="GO:0046983">
    <property type="term" value="F:protein dimerization activity"/>
    <property type="evidence" value="ECO:0007669"/>
    <property type="project" value="InterPro"/>
</dbReference>
<reference evidence="18" key="2">
    <citation type="submission" date="2021-09" db="EMBL/GenBank/DDBJ databases">
        <authorList>
            <person name="Gilroy R."/>
        </authorList>
    </citation>
    <scope>NUCLEOTIDE SEQUENCE</scope>
    <source>
        <strain evidence="18">7318</strain>
    </source>
</reference>
<evidence type="ECO:0000256" key="16">
    <source>
        <dbReference type="PIRSR" id="PIRSR000148-1"/>
    </source>
</evidence>
<dbReference type="PANTHER" id="PTHR46278:SF2">
    <property type="entry name" value="ASPARTATE-SEMIALDEHYDE DEHYDROGENASE"/>
    <property type="match status" value="1"/>
</dbReference>
<dbReference type="GO" id="GO:0071266">
    <property type="term" value="P:'de novo' L-methionine biosynthetic process"/>
    <property type="evidence" value="ECO:0007669"/>
    <property type="project" value="UniProtKB-UniRule"/>
</dbReference>
<protein>
    <recommendedName>
        <fullName evidence="6 15">Aspartate-semialdehyde dehydrogenase</fullName>
        <shortName evidence="15">ASA dehydrogenase</shortName>
        <shortName evidence="15">ASADH</shortName>
        <ecNumber evidence="6 15">1.2.1.11</ecNumber>
    </recommendedName>
    <alternativeName>
        <fullName evidence="15">Aspartate-beta-semialdehyde dehydrogenase</fullName>
    </alternativeName>
</protein>
<keyword evidence="12 15" id="KW-0457">Lysine biosynthesis</keyword>
<dbReference type="CDD" id="cd18131">
    <property type="entry name" value="ASADH_C_bac_euk_like"/>
    <property type="match status" value="1"/>
</dbReference>
<dbReference type="EMBL" id="DYVR01000041">
    <property type="protein sequence ID" value="HJF84314.1"/>
    <property type="molecule type" value="Genomic_DNA"/>
</dbReference>
<dbReference type="InterPro" id="IPR036291">
    <property type="entry name" value="NAD(P)-bd_dom_sf"/>
</dbReference>
<evidence type="ECO:0000256" key="13">
    <source>
        <dbReference type="ARBA" id="ARBA00023167"/>
    </source>
</evidence>
<dbReference type="InterPro" id="IPR000534">
    <property type="entry name" value="Semialdehyde_DH_NAD-bd"/>
</dbReference>
<dbReference type="CDD" id="cd02316">
    <property type="entry name" value="VcASADH2_like_N"/>
    <property type="match status" value="1"/>
</dbReference>
<evidence type="ECO:0000256" key="15">
    <source>
        <dbReference type="HAMAP-Rule" id="MF_02121"/>
    </source>
</evidence>
<evidence type="ECO:0000256" key="14">
    <source>
        <dbReference type="ARBA" id="ARBA00047891"/>
    </source>
</evidence>
<dbReference type="Gene3D" id="3.40.50.720">
    <property type="entry name" value="NAD(P)-binding Rossmann-like Domain"/>
    <property type="match status" value="1"/>
</dbReference>
<keyword evidence="8 15" id="KW-0791">Threonine biosynthesis</keyword>
<dbReference type="GO" id="GO:0051287">
    <property type="term" value="F:NAD binding"/>
    <property type="evidence" value="ECO:0007669"/>
    <property type="project" value="InterPro"/>
</dbReference>
<dbReference type="GO" id="GO:0009088">
    <property type="term" value="P:threonine biosynthetic process"/>
    <property type="evidence" value="ECO:0007669"/>
    <property type="project" value="UniProtKB-UniRule"/>
</dbReference>
<dbReference type="PANTHER" id="PTHR46278">
    <property type="entry name" value="DEHYDROGENASE, PUTATIVE-RELATED"/>
    <property type="match status" value="1"/>
</dbReference>
<name>A0A921L6X6_9FIRM</name>
<evidence type="ECO:0000259" key="17">
    <source>
        <dbReference type="SMART" id="SM00859"/>
    </source>
</evidence>
<feature type="active site" description="Acyl-thioester intermediate" evidence="15 16">
    <location>
        <position position="128"/>
    </location>
</feature>
<sequence>MKKYNVAILGATGAVGQEFLNLIEERNFPFNELKLLASYRSAGKKIQFMGKEYTVEEATHESFKDVDIALFAGGAASKTFAKSAVEAGAVVIDNSSAFRMDPEVPLVVPEVNPQAISRHKGIIANPNCSTIIMVMALKPIYDLAKIKRIVVSTYQAVSGGGKEAMAELETQVKAIVEGKEVVANILPGASLPKHYQIAFNLIPQIDVFQDNLYTKEEMKMINETHKIMEDDNIGITATTIRVPVYRSHAESINIELEKEVSLDAVKEALAKFDGVTVQDNPAEMEYPMPLMTSGKNDVYVGRIRKDYSTANALNLWVCGDQIRKGAALNALQIAEYMIEHDMITK</sequence>
<dbReference type="SUPFAM" id="SSF51735">
    <property type="entry name" value="NAD(P)-binding Rossmann-fold domains"/>
    <property type="match status" value="1"/>
</dbReference>
<dbReference type="NCBIfam" id="NF011456">
    <property type="entry name" value="PRK14874.1"/>
    <property type="match status" value="1"/>
</dbReference>